<dbReference type="SUPFAM" id="SSF50965">
    <property type="entry name" value="Galactose oxidase, central domain"/>
    <property type="match status" value="1"/>
</dbReference>
<gene>
    <name evidence="2" type="ORF">A4U43_C06F3020</name>
</gene>
<evidence type="ECO:0000313" key="3">
    <source>
        <dbReference type="Proteomes" id="UP000243459"/>
    </source>
</evidence>
<accession>A0A5P1ELB1</accession>
<dbReference type="EMBL" id="CM007386">
    <property type="protein sequence ID" value="ONK65987.1"/>
    <property type="molecule type" value="Genomic_DNA"/>
</dbReference>
<dbReference type="PANTHER" id="PTHR33127:SF97">
    <property type="entry name" value="OS08G0448300 PROTEIN"/>
    <property type="match status" value="1"/>
</dbReference>
<dbReference type="Pfam" id="PF03478">
    <property type="entry name" value="Beta-prop_KIB1-4"/>
    <property type="match status" value="1"/>
</dbReference>
<name>A0A5P1ELB1_ASPOF</name>
<dbReference type="Gramene" id="ONK65987">
    <property type="protein sequence ID" value="ONK65987"/>
    <property type="gene ID" value="A4U43_C06F3020"/>
</dbReference>
<dbReference type="Gene3D" id="1.20.1280.50">
    <property type="match status" value="1"/>
</dbReference>
<dbReference type="SMART" id="SM00256">
    <property type="entry name" value="FBOX"/>
    <property type="match status" value="1"/>
</dbReference>
<dbReference type="Proteomes" id="UP000243459">
    <property type="component" value="Chromosome 6"/>
</dbReference>
<evidence type="ECO:0000313" key="2">
    <source>
        <dbReference type="EMBL" id="ONK65987.1"/>
    </source>
</evidence>
<dbReference type="CDD" id="cd09917">
    <property type="entry name" value="F-box_SF"/>
    <property type="match status" value="1"/>
</dbReference>
<dbReference type="Pfam" id="PF00646">
    <property type="entry name" value="F-box"/>
    <property type="match status" value="1"/>
</dbReference>
<dbReference type="InterPro" id="IPR005174">
    <property type="entry name" value="KIB1-4_b-propeller"/>
</dbReference>
<dbReference type="InterPro" id="IPR011043">
    <property type="entry name" value="Gal_Oxase/kelch_b-propeller"/>
</dbReference>
<proteinExistence type="predicted"/>
<dbReference type="InterPro" id="IPR036047">
    <property type="entry name" value="F-box-like_dom_sf"/>
</dbReference>
<organism evidence="2 3">
    <name type="scientific">Asparagus officinalis</name>
    <name type="common">Garden asparagus</name>
    <dbReference type="NCBI Taxonomy" id="4686"/>
    <lineage>
        <taxon>Eukaryota</taxon>
        <taxon>Viridiplantae</taxon>
        <taxon>Streptophyta</taxon>
        <taxon>Embryophyta</taxon>
        <taxon>Tracheophyta</taxon>
        <taxon>Spermatophyta</taxon>
        <taxon>Magnoliopsida</taxon>
        <taxon>Liliopsida</taxon>
        <taxon>Asparagales</taxon>
        <taxon>Asparagaceae</taxon>
        <taxon>Asparagoideae</taxon>
        <taxon>Asparagus</taxon>
    </lineage>
</organism>
<reference evidence="3" key="1">
    <citation type="journal article" date="2017" name="Nat. Commun.">
        <title>The asparagus genome sheds light on the origin and evolution of a young Y chromosome.</title>
        <authorList>
            <person name="Harkess A."/>
            <person name="Zhou J."/>
            <person name="Xu C."/>
            <person name="Bowers J.E."/>
            <person name="Van der Hulst R."/>
            <person name="Ayyampalayam S."/>
            <person name="Mercati F."/>
            <person name="Riccardi P."/>
            <person name="McKain M.R."/>
            <person name="Kakrana A."/>
            <person name="Tang H."/>
            <person name="Ray J."/>
            <person name="Groenendijk J."/>
            <person name="Arikit S."/>
            <person name="Mathioni S.M."/>
            <person name="Nakano M."/>
            <person name="Shan H."/>
            <person name="Telgmann-Rauber A."/>
            <person name="Kanno A."/>
            <person name="Yue Z."/>
            <person name="Chen H."/>
            <person name="Li W."/>
            <person name="Chen Y."/>
            <person name="Xu X."/>
            <person name="Zhang Y."/>
            <person name="Luo S."/>
            <person name="Chen H."/>
            <person name="Gao J."/>
            <person name="Mao Z."/>
            <person name="Pires J.C."/>
            <person name="Luo M."/>
            <person name="Kudrna D."/>
            <person name="Wing R.A."/>
            <person name="Meyers B.C."/>
            <person name="Yi K."/>
            <person name="Kong H."/>
            <person name="Lavrijsen P."/>
            <person name="Sunseri F."/>
            <person name="Falavigna A."/>
            <person name="Ye Y."/>
            <person name="Leebens-Mack J.H."/>
            <person name="Chen G."/>
        </authorList>
    </citation>
    <scope>NUCLEOTIDE SEQUENCE [LARGE SCALE GENOMIC DNA]</scope>
    <source>
        <strain evidence="3">cv. DH0086</strain>
    </source>
</reference>
<dbReference type="OMA" id="NNDEMEN"/>
<dbReference type="SUPFAM" id="SSF81383">
    <property type="entry name" value="F-box domain"/>
    <property type="match status" value="1"/>
</dbReference>
<feature type="domain" description="F-box" evidence="1">
    <location>
        <begin position="21"/>
        <end position="65"/>
    </location>
</feature>
<protein>
    <recommendedName>
        <fullName evidence="1">F-box domain-containing protein</fullName>
    </recommendedName>
</protein>
<keyword evidence="3" id="KW-1185">Reference proteome</keyword>
<dbReference type="InterPro" id="IPR001810">
    <property type="entry name" value="F-box_dom"/>
</dbReference>
<evidence type="ECO:0000259" key="1">
    <source>
        <dbReference type="SMART" id="SM00256"/>
    </source>
</evidence>
<sequence length="365" mass="41903">MAIISKEEKIDEEKFRSWTDIPTDMMGLIVHNLPLVDRIRLGSVCKSWRWVSDSICDDIKPWPKLMYVPDTSRGQSKLIDPLDGKSVDMNEEITVDNYFAPCFSKDGWVVFINDDEDLSIVNMFVEEEEIIDPPFPRHFQCCFDGVCFSSVPTSSDFRLMGVSGSLVRESQVDIYVWRHGEDEWSQEEFESNLPFQVGCNNPVFHEGLFYCLGREGNLGVYNPEEETWTVLDRPRPLFSRRSNCLQGHDCFLVESAENKELMSVFVFNDGERVTVSRLDESKMAWRNVDDLGDEMIFVDARSSISVVSPSKETGNRIYLPRFSDGAASRRGGGVYYSLKTKKLHTHAERDAEQVRTDCVWVMPSF</sequence>
<dbReference type="PANTHER" id="PTHR33127">
    <property type="entry name" value="TRANSMEMBRANE PROTEIN"/>
    <property type="match status" value="1"/>
</dbReference>
<dbReference type="AlphaFoldDB" id="A0A5P1ELB1"/>